<dbReference type="RefSeq" id="WP_248650026.1">
    <property type="nucleotide sequence ID" value="NZ_CP096659.1"/>
</dbReference>
<dbReference type="AlphaFoldDB" id="A0A8U0HTF0"/>
<feature type="transmembrane region" description="Helical" evidence="1">
    <location>
        <begin position="345"/>
        <end position="367"/>
    </location>
</feature>
<evidence type="ECO:0000256" key="1">
    <source>
        <dbReference type="SAM" id="Phobius"/>
    </source>
</evidence>
<feature type="transmembrane region" description="Helical" evidence="1">
    <location>
        <begin position="295"/>
        <end position="325"/>
    </location>
</feature>
<dbReference type="EMBL" id="CP096659">
    <property type="protein sequence ID" value="UPV73976.1"/>
    <property type="molecule type" value="Genomic_DNA"/>
</dbReference>
<gene>
    <name evidence="2" type="ORF">M0R89_15730</name>
</gene>
<feature type="transmembrane region" description="Helical" evidence="1">
    <location>
        <begin position="47"/>
        <end position="65"/>
    </location>
</feature>
<name>A0A8U0HTF0_9EURY</name>
<keyword evidence="1" id="KW-0812">Transmembrane</keyword>
<dbReference type="PANTHER" id="PTHR31970:SF9">
    <property type="entry name" value="MOLYBDATE TRANSPORTER 2"/>
    <property type="match status" value="1"/>
</dbReference>
<organism evidence="2 3">
    <name type="scientific">Halorussus limi</name>
    <dbReference type="NCBI Taxonomy" id="2938695"/>
    <lineage>
        <taxon>Archaea</taxon>
        <taxon>Methanobacteriati</taxon>
        <taxon>Methanobacteriota</taxon>
        <taxon>Stenosarchaea group</taxon>
        <taxon>Halobacteria</taxon>
        <taxon>Halobacteriales</taxon>
        <taxon>Haladaptataceae</taxon>
        <taxon>Halorussus</taxon>
    </lineage>
</organism>
<evidence type="ECO:0000313" key="3">
    <source>
        <dbReference type="Proteomes" id="UP000830729"/>
    </source>
</evidence>
<dbReference type="GeneID" id="72186679"/>
<keyword evidence="1" id="KW-1133">Transmembrane helix</keyword>
<proteinExistence type="predicted"/>
<reference evidence="2 3" key="1">
    <citation type="submission" date="2022-04" db="EMBL/GenBank/DDBJ databases">
        <title>Diverse halophilic archaea isolated from saline environments.</title>
        <authorList>
            <person name="Cui H.-L."/>
        </authorList>
    </citation>
    <scope>NUCLEOTIDE SEQUENCE [LARGE SCALE GENOMIC DNA]</scope>
    <source>
        <strain evidence="2 3">XZYJT49</strain>
    </source>
</reference>
<keyword evidence="1" id="KW-0472">Membrane</keyword>
<dbReference type="Proteomes" id="UP000830729">
    <property type="component" value="Chromosome"/>
</dbReference>
<keyword evidence="3" id="KW-1185">Reference proteome</keyword>
<dbReference type="GO" id="GO:0015098">
    <property type="term" value="F:molybdate ion transmembrane transporter activity"/>
    <property type="evidence" value="ECO:0007669"/>
    <property type="project" value="InterPro"/>
</dbReference>
<accession>A0A8U0HTF0</accession>
<dbReference type="Pfam" id="PF16983">
    <property type="entry name" value="MFS_MOT1"/>
    <property type="match status" value="2"/>
</dbReference>
<feature type="transmembrane region" description="Helical" evidence="1">
    <location>
        <begin position="20"/>
        <end position="40"/>
    </location>
</feature>
<feature type="transmembrane region" description="Helical" evidence="1">
    <location>
        <begin position="89"/>
        <end position="112"/>
    </location>
</feature>
<evidence type="ECO:0000313" key="2">
    <source>
        <dbReference type="EMBL" id="UPV73976.1"/>
    </source>
</evidence>
<protein>
    <submittedName>
        <fullName evidence="2">Putative sulfate/molybdate transporter</fullName>
    </submittedName>
</protein>
<dbReference type="PANTHER" id="PTHR31970">
    <property type="match status" value="1"/>
</dbReference>
<dbReference type="InterPro" id="IPR031563">
    <property type="entry name" value="MOT1/MOT2"/>
</dbReference>
<dbReference type="KEGG" id="halx:M0R89_15730"/>
<sequence length="375" mass="36397">MKFSTADLRDRAPTFAPGDATGAVGDSVTVLPVVVAVSALTELRLPVLLLWFGAFQVVWGLRYGAPVSVEPMKALAALVIAGSLTVPELAVAGTLSGVVLLALGSVGALGALADRIDPAAIRGVQLAVALVLARTGLELGSGAPKTALAAAATGGVVVAFGHRRAAALAVLAVGVGLAATETGAPRVAVPNLGVGLPRGGVGVAAEDFAVTADALAATGAQLAMTVGNAAVATSLLLSDLFDAEVSPDELATSMGAMNLLAVPLGALPMCHGSGGVAGKHAFGARTASANLILGGLYAGAALGAAELVAAFPMAALGVVLALVAVELAKASLDTDSLALTASVGVLGAATNVGLAFVAGVAASTVLARTRDSNEE</sequence>